<dbReference type="Proteomes" id="UP000318053">
    <property type="component" value="Unassembled WGS sequence"/>
</dbReference>
<dbReference type="EMBL" id="SJPK01000012">
    <property type="protein sequence ID" value="TWT56623.1"/>
    <property type="molecule type" value="Genomic_DNA"/>
</dbReference>
<evidence type="ECO:0000313" key="3">
    <source>
        <dbReference type="Proteomes" id="UP000318053"/>
    </source>
</evidence>
<name>A0A5C5X361_9BACT</name>
<evidence type="ECO:0000313" key="2">
    <source>
        <dbReference type="EMBL" id="TWT56623.1"/>
    </source>
</evidence>
<feature type="signal peptide" evidence="1">
    <location>
        <begin position="1"/>
        <end position="25"/>
    </location>
</feature>
<evidence type="ECO:0000256" key="1">
    <source>
        <dbReference type="SAM" id="SignalP"/>
    </source>
</evidence>
<gene>
    <name evidence="2" type="ORF">CA85_41570</name>
</gene>
<feature type="chain" id="PRO_5022988568" evidence="1">
    <location>
        <begin position="26"/>
        <end position="110"/>
    </location>
</feature>
<organism evidence="2 3">
    <name type="scientific">Allorhodopirellula solitaria</name>
    <dbReference type="NCBI Taxonomy" id="2527987"/>
    <lineage>
        <taxon>Bacteria</taxon>
        <taxon>Pseudomonadati</taxon>
        <taxon>Planctomycetota</taxon>
        <taxon>Planctomycetia</taxon>
        <taxon>Pirellulales</taxon>
        <taxon>Pirellulaceae</taxon>
        <taxon>Allorhodopirellula</taxon>
    </lineage>
</organism>
<keyword evidence="1" id="KW-0732">Signal</keyword>
<comment type="caution">
    <text evidence="2">The sequence shown here is derived from an EMBL/GenBank/DDBJ whole genome shotgun (WGS) entry which is preliminary data.</text>
</comment>
<dbReference type="AlphaFoldDB" id="A0A5C5X361"/>
<sequence length="110" mass="11729" precursor="true">MKRLTALAMVGCATLGLVALPMAFADTETATIKNSKTVVQTQCKITRDLQNGKTSLLATATVRAIANTPTTLEITTPSGETLMIELKSTILIDDLHRGDAFNADPKSTKH</sequence>
<protein>
    <submittedName>
        <fullName evidence="2">Uncharacterized protein</fullName>
    </submittedName>
</protein>
<proteinExistence type="predicted"/>
<reference evidence="2 3" key="1">
    <citation type="submission" date="2019-02" db="EMBL/GenBank/DDBJ databases">
        <title>Deep-cultivation of Planctomycetes and their phenomic and genomic characterization uncovers novel biology.</title>
        <authorList>
            <person name="Wiegand S."/>
            <person name="Jogler M."/>
            <person name="Boedeker C."/>
            <person name="Pinto D."/>
            <person name="Vollmers J."/>
            <person name="Rivas-Marin E."/>
            <person name="Kohn T."/>
            <person name="Peeters S.H."/>
            <person name="Heuer A."/>
            <person name="Rast P."/>
            <person name="Oberbeckmann S."/>
            <person name="Bunk B."/>
            <person name="Jeske O."/>
            <person name="Meyerdierks A."/>
            <person name="Storesund J.E."/>
            <person name="Kallscheuer N."/>
            <person name="Luecker S."/>
            <person name="Lage O.M."/>
            <person name="Pohl T."/>
            <person name="Merkel B.J."/>
            <person name="Hornburger P."/>
            <person name="Mueller R.-W."/>
            <person name="Bruemmer F."/>
            <person name="Labrenz M."/>
            <person name="Spormann A.M."/>
            <person name="Op Den Camp H."/>
            <person name="Overmann J."/>
            <person name="Amann R."/>
            <person name="Jetten M.S.M."/>
            <person name="Mascher T."/>
            <person name="Medema M.H."/>
            <person name="Devos D.P."/>
            <person name="Kaster A.-K."/>
            <person name="Ovreas L."/>
            <person name="Rohde M."/>
            <person name="Galperin M.Y."/>
            <person name="Jogler C."/>
        </authorList>
    </citation>
    <scope>NUCLEOTIDE SEQUENCE [LARGE SCALE GENOMIC DNA]</scope>
    <source>
        <strain evidence="2 3">CA85</strain>
    </source>
</reference>
<accession>A0A5C5X361</accession>
<dbReference type="RefSeq" id="WP_146393013.1">
    <property type="nucleotide sequence ID" value="NZ_SJPK01000012.1"/>
</dbReference>
<keyword evidence="3" id="KW-1185">Reference proteome</keyword>